<evidence type="ECO:0000313" key="12">
    <source>
        <dbReference type="Proteomes" id="UP000249524"/>
    </source>
</evidence>
<dbReference type="PROSITE" id="PS50893">
    <property type="entry name" value="ABC_TRANSPORTER_2"/>
    <property type="match status" value="1"/>
</dbReference>
<evidence type="ECO:0000256" key="8">
    <source>
        <dbReference type="SAM" id="Phobius"/>
    </source>
</evidence>
<comment type="function">
    <text evidence="7">Part of an ABC transporter complex. Transmembrane domains (TMD) form a pore in the inner membrane and the ATP-binding domain (NBD) is responsible for energy generation.</text>
</comment>
<dbReference type="GO" id="GO:0016887">
    <property type="term" value="F:ATP hydrolysis activity"/>
    <property type="evidence" value="ECO:0007669"/>
    <property type="project" value="InterPro"/>
</dbReference>
<evidence type="ECO:0000256" key="7">
    <source>
        <dbReference type="ARBA" id="ARBA00024725"/>
    </source>
</evidence>
<dbReference type="SUPFAM" id="SSF52540">
    <property type="entry name" value="P-loop containing nucleoside triphosphate hydrolases"/>
    <property type="match status" value="1"/>
</dbReference>
<dbReference type="InterPro" id="IPR036640">
    <property type="entry name" value="ABC1_TM_sf"/>
</dbReference>
<dbReference type="InterPro" id="IPR003593">
    <property type="entry name" value="AAA+_ATPase"/>
</dbReference>
<accession>A0A328BK14</accession>
<evidence type="ECO:0000256" key="5">
    <source>
        <dbReference type="ARBA" id="ARBA00022989"/>
    </source>
</evidence>
<organism evidence="11 12">
    <name type="scientific">Phenylobacterium kunshanense</name>
    <dbReference type="NCBI Taxonomy" id="1445034"/>
    <lineage>
        <taxon>Bacteria</taxon>
        <taxon>Pseudomonadati</taxon>
        <taxon>Pseudomonadota</taxon>
        <taxon>Alphaproteobacteria</taxon>
        <taxon>Caulobacterales</taxon>
        <taxon>Caulobacteraceae</taxon>
        <taxon>Phenylobacterium</taxon>
    </lineage>
</organism>
<dbReference type="PANTHER" id="PTHR43394">
    <property type="entry name" value="ATP-DEPENDENT PERMEASE MDL1, MITOCHONDRIAL"/>
    <property type="match status" value="1"/>
</dbReference>
<evidence type="ECO:0000313" key="11">
    <source>
        <dbReference type="EMBL" id="RAK67483.1"/>
    </source>
</evidence>
<keyword evidence="2 8" id="KW-0812">Transmembrane</keyword>
<keyword evidence="3" id="KW-0547">Nucleotide-binding</keyword>
<keyword evidence="4 11" id="KW-0067">ATP-binding</keyword>
<evidence type="ECO:0000256" key="2">
    <source>
        <dbReference type="ARBA" id="ARBA00022692"/>
    </source>
</evidence>
<feature type="transmembrane region" description="Helical" evidence="8">
    <location>
        <begin position="263"/>
        <end position="286"/>
    </location>
</feature>
<dbReference type="PROSITE" id="PS00211">
    <property type="entry name" value="ABC_TRANSPORTER_1"/>
    <property type="match status" value="1"/>
</dbReference>
<dbReference type="AlphaFoldDB" id="A0A328BK14"/>
<protein>
    <submittedName>
        <fullName evidence="11">ABC transporter ATP-binding protein</fullName>
    </submittedName>
</protein>
<feature type="transmembrane region" description="Helical" evidence="8">
    <location>
        <begin position="173"/>
        <end position="197"/>
    </location>
</feature>
<dbReference type="CDD" id="cd18549">
    <property type="entry name" value="ABC_6TM_YwjA_like"/>
    <property type="match status" value="1"/>
</dbReference>
<dbReference type="InterPro" id="IPR003439">
    <property type="entry name" value="ABC_transporter-like_ATP-bd"/>
</dbReference>
<dbReference type="EMBL" id="QFYS01000002">
    <property type="protein sequence ID" value="RAK67483.1"/>
    <property type="molecule type" value="Genomic_DNA"/>
</dbReference>
<evidence type="ECO:0000256" key="4">
    <source>
        <dbReference type="ARBA" id="ARBA00022840"/>
    </source>
</evidence>
<dbReference type="PANTHER" id="PTHR43394:SF1">
    <property type="entry name" value="ATP-BINDING CASSETTE SUB-FAMILY B MEMBER 10, MITOCHONDRIAL"/>
    <property type="match status" value="1"/>
</dbReference>
<keyword evidence="5 8" id="KW-1133">Transmembrane helix</keyword>
<evidence type="ECO:0000256" key="6">
    <source>
        <dbReference type="ARBA" id="ARBA00023136"/>
    </source>
</evidence>
<keyword evidence="12" id="KW-1185">Reference proteome</keyword>
<dbReference type="InterPro" id="IPR017871">
    <property type="entry name" value="ABC_transporter-like_CS"/>
</dbReference>
<dbReference type="InterPro" id="IPR027417">
    <property type="entry name" value="P-loop_NTPase"/>
</dbReference>
<dbReference type="InterPro" id="IPR011527">
    <property type="entry name" value="ABC1_TM_dom"/>
</dbReference>
<dbReference type="Gene3D" id="3.40.50.300">
    <property type="entry name" value="P-loop containing nucleotide triphosphate hydrolases"/>
    <property type="match status" value="1"/>
</dbReference>
<sequence length="597" mass="65107">MHSRSLEARADHSASIPAARRRLCKFLDYYRPHLPLLAADLACAVVVAATALALPVCANWITRQLGDLSGADDATRSILVTGGVMLALVALQALCTAFVDYQGHVMGAKIEGAMRRELFEHLQKLSFGFYDRERVGQLMSRITNDLFAIGELCHHGPEDLAISLLKFGGAAAILTWIDPGLTLSILAAFPFALLYALHFNGRMSVTLRAGKAQIAAINERVEDSLAGVRVVKAFGGEQAEVRRFEAENTRFLDIRRAGYRSEALFYVGMTAFAQLVTVAVVVGGAVRVAQDRMSVADLLTFLLCVAILIDPIQRAVNFVRLWQQGYTGFTRFMEVLETRPDILDAPGARELGRVRGDVSLRGVGFAYRPDSPPVLTNVSLDVRAGEFVTLVGASGVGKSTLCALIPRFYEASRGRILVDGQDIREVTLASLRRNIGVVQQDVYLFAGTVLENLLYGRPGATRDEVVAAARRAHAHDFIMALPDGYDTDIGQRGVRLSGGQKQRLTIARSFLRDPPILIFDEATSALDNESERAIQQSLADLTRTRTTIVIAHRLSTVRNADRIVVLTENGIAEQGRHEELMAAGGAYAALHRVQASL</sequence>
<dbReference type="Pfam" id="PF00664">
    <property type="entry name" value="ABC_membrane"/>
    <property type="match status" value="1"/>
</dbReference>
<feature type="domain" description="ABC transmembrane type-1" evidence="10">
    <location>
        <begin position="41"/>
        <end position="324"/>
    </location>
</feature>
<keyword evidence="6 8" id="KW-0472">Membrane</keyword>
<evidence type="ECO:0000259" key="9">
    <source>
        <dbReference type="PROSITE" id="PS50893"/>
    </source>
</evidence>
<evidence type="ECO:0000256" key="3">
    <source>
        <dbReference type="ARBA" id="ARBA00022741"/>
    </source>
</evidence>
<gene>
    <name evidence="11" type="ORF">DJ019_06105</name>
</gene>
<comment type="subcellular location">
    <subcellularLocation>
        <location evidence="1">Cell membrane</location>
        <topology evidence="1">Multi-pass membrane protein</topology>
    </subcellularLocation>
</comment>
<dbReference type="SUPFAM" id="SSF90123">
    <property type="entry name" value="ABC transporter transmembrane region"/>
    <property type="match status" value="1"/>
</dbReference>
<dbReference type="RefSeq" id="WP_111275094.1">
    <property type="nucleotide sequence ID" value="NZ_QFYS01000002.1"/>
</dbReference>
<dbReference type="FunFam" id="3.40.50.300:FF:000218">
    <property type="entry name" value="Multidrug ABC transporter ATP-binding protein"/>
    <property type="match status" value="1"/>
</dbReference>
<feature type="transmembrane region" description="Helical" evidence="8">
    <location>
        <begin position="36"/>
        <end position="57"/>
    </location>
</feature>
<dbReference type="Gene3D" id="1.20.1560.10">
    <property type="entry name" value="ABC transporter type 1, transmembrane domain"/>
    <property type="match status" value="1"/>
</dbReference>
<feature type="domain" description="ABC transporter" evidence="9">
    <location>
        <begin position="358"/>
        <end position="593"/>
    </location>
</feature>
<feature type="transmembrane region" description="Helical" evidence="8">
    <location>
        <begin position="78"/>
        <end position="99"/>
    </location>
</feature>
<dbReference type="Pfam" id="PF00005">
    <property type="entry name" value="ABC_tran"/>
    <property type="match status" value="1"/>
</dbReference>
<name>A0A328BK14_9CAUL</name>
<reference evidence="11 12" key="1">
    <citation type="submission" date="2018-05" db="EMBL/GenBank/DDBJ databases">
        <authorList>
            <person name="Lanie J.A."/>
            <person name="Ng W.-L."/>
            <person name="Kazmierczak K.M."/>
            <person name="Andrzejewski T.M."/>
            <person name="Davidsen T.M."/>
            <person name="Wayne K.J."/>
            <person name="Tettelin H."/>
            <person name="Glass J.I."/>
            <person name="Rusch D."/>
            <person name="Podicherti R."/>
            <person name="Tsui H.-C.T."/>
            <person name="Winkler M.E."/>
        </authorList>
    </citation>
    <scope>NUCLEOTIDE SEQUENCE [LARGE SCALE GENOMIC DNA]</scope>
    <source>
        <strain evidence="11 12">BUT-10</strain>
    </source>
</reference>
<comment type="caution">
    <text evidence="11">The sequence shown here is derived from an EMBL/GenBank/DDBJ whole genome shotgun (WGS) entry which is preliminary data.</text>
</comment>
<proteinExistence type="predicted"/>
<dbReference type="Proteomes" id="UP000249524">
    <property type="component" value="Unassembled WGS sequence"/>
</dbReference>
<dbReference type="GO" id="GO:0005886">
    <property type="term" value="C:plasma membrane"/>
    <property type="evidence" value="ECO:0007669"/>
    <property type="project" value="UniProtKB-SubCell"/>
</dbReference>
<evidence type="ECO:0000256" key="1">
    <source>
        <dbReference type="ARBA" id="ARBA00004651"/>
    </source>
</evidence>
<dbReference type="GO" id="GO:0015421">
    <property type="term" value="F:ABC-type oligopeptide transporter activity"/>
    <property type="evidence" value="ECO:0007669"/>
    <property type="project" value="TreeGrafter"/>
</dbReference>
<dbReference type="OrthoDB" id="9804259at2"/>
<evidence type="ECO:0000259" key="10">
    <source>
        <dbReference type="PROSITE" id="PS50929"/>
    </source>
</evidence>
<dbReference type="GO" id="GO:0005524">
    <property type="term" value="F:ATP binding"/>
    <property type="evidence" value="ECO:0007669"/>
    <property type="project" value="UniProtKB-KW"/>
</dbReference>
<dbReference type="PROSITE" id="PS50929">
    <property type="entry name" value="ABC_TM1F"/>
    <property type="match status" value="1"/>
</dbReference>
<dbReference type="SMART" id="SM00382">
    <property type="entry name" value="AAA"/>
    <property type="match status" value="1"/>
</dbReference>
<dbReference type="InterPro" id="IPR039421">
    <property type="entry name" value="Type_1_exporter"/>
</dbReference>